<name>A0AA38X708_9EURO</name>
<feature type="domain" description="AB hydrolase-1" evidence="1">
    <location>
        <begin position="29"/>
        <end position="313"/>
    </location>
</feature>
<dbReference type="Proteomes" id="UP001172673">
    <property type="component" value="Unassembled WGS sequence"/>
</dbReference>
<reference evidence="2" key="1">
    <citation type="submission" date="2022-10" db="EMBL/GenBank/DDBJ databases">
        <title>Culturing micro-colonial fungi from biological soil crusts in the Mojave desert and describing Neophaeococcomyces mojavensis, and introducing the new genera and species Taxawa tesnikishii.</title>
        <authorList>
            <person name="Kurbessoian T."/>
            <person name="Stajich J.E."/>
        </authorList>
    </citation>
    <scope>NUCLEOTIDE SEQUENCE</scope>
    <source>
        <strain evidence="2">TK_41</strain>
    </source>
</reference>
<organism evidence="2 3">
    <name type="scientific">Cladophialophora chaetospira</name>
    <dbReference type="NCBI Taxonomy" id="386627"/>
    <lineage>
        <taxon>Eukaryota</taxon>
        <taxon>Fungi</taxon>
        <taxon>Dikarya</taxon>
        <taxon>Ascomycota</taxon>
        <taxon>Pezizomycotina</taxon>
        <taxon>Eurotiomycetes</taxon>
        <taxon>Chaetothyriomycetidae</taxon>
        <taxon>Chaetothyriales</taxon>
        <taxon>Herpotrichiellaceae</taxon>
        <taxon>Cladophialophora</taxon>
    </lineage>
</organism>
<accession>A0AA38X708</accession>
<sequence>MDKLDKKTLDVSRGFTYTYYTSAAKDSKPTLLLIHGFPDAPDTFEEVIRDYLVPGGYGVIAIDCLGYNGTSKPTDKESYNMQLVAQDLKEIVDKEGLDKVVSVGHDWGAGLAQRFYNFHADRTSALVLLNVSYLIPTPEPFHLDSVLDLTNGIFGYGIYWYWKLFTGEDGAQVLDKHIESFWDVAHGEPETWLETLCKPDGVRNFVLADKKQPTMSYATEERKQKWLASMKQPPGFDAPLNYYRSMVFGVQDEANKHIPKENIPINVPFLFWGGQRDYVCRPELLQQSLDAGLIPDCTKVVVDSGHWAHLDKPKEFGEALVGWLKEKF</sequence>
<dbReference type="InterPro" id="IPR050266">
    <property type="entry name" value="AB_hydrolase_sf"/>
</dbReference>
<dbReference type="PANTHER" id="PTHR43798:SF33">
    <property type="entry name" value="HYDROLASE, PUTATIVE (AFU_ORTHOLOGUE AFUA_2G14860)-RELATED"/>
    <property type="match status" value="1"/>
</dbReference>
<dbReference type="EMBL" id="JAPDRK010000011">
    <property type="protein sequence ID" value="KAJ9607971.1"/>
    <property type="molecule type" value="Genomic_DNA"/>
</dbReference>
<evidence type="ECO:0000259" key="1">
    <source>
        <dbReference type="Pfam" id="PF00561"/>
    </source>
</evidence>
<evidence type="ECO:0000313" key="2">
    <source>
        <dbReference type="EMBL" id="KAJ9607971.1"/>
    </source>
</evidence>
<dbReference type="InterPro" id="IPR000073">
    <property type="entry name" value="AB_hydrolase_1"/>
</dbReference>
<protein>
    <recommendedName>
        <fullName evidence="1">AB hydrolase-1 domain-containing protein</fullName>
    </recommendedName>
</protein>
<dbReference type="InterPro" id="IPR000639">
    <property type="entry name" value="Epox_hydrolase-like"/>
</dbReference>
<gene>
    <name evidence="2" type="ORF">H2200_008050</name>
</gene>
<dbReference type="GO" id="GO:0047372">
    <property type="term" value="F:monoacylglycerol lipase activity"/>
    <property type="evidence" value="ECO:0007669"/>
    <property type="project" value="TreeGrafter"/>
</dbReference>
<comment type="caution">
    <text evidence="2">The sequence shown here is derived from an EMBL/GenBank/DDBJ whole genome shotgun (WGS) entry which is preliminary data.</text>
</comment>
<dbReference type="Gene3D" id="3.40.50.1820">
    <property type="entry name" value="alpha/beta hydrolase"/>
    <property type="match status" value="1"/>
</dbReference>
<dbReference type="GO" id="GO:0046464">
    <property type="term" value="P:acylglycerol catabolic process"/>
    <property type="evidence" value="ECO:0007669"/>
    <property type="project" value="TreeGrafter"/>
</dbReference>
<dbReference type="PANTHER" id="PTHR43798">
    <property type="entry name" value="MONOACYLGLYCEROL LIPASE"/>
    <property type="match status" value="1"/>
</dbReference>
<dbReference type="GO" id="GO:0016020">
    <property type="term" value="C:membrane"/>
    <property type="evidence" value="ECO:0007669"/>
    <property type="project" value="TreeGrafter"/>
</dbReference>
<dbReference type="InterPro" id="IPR029058">
    <property type="entry name" value="AB_hydrolase_fold"/>
</dbReference>
<dbReference type="Pfam" id="PF00561">
    <property type="entry name" value="Abhydrolase_1"/>
    <property type="match status" value="1"/>
</dbReference>
<keyword evidence="3" id="KW-1185">Reference proteome</keyword>
<dbReference type="AlphaFoldDB" id="A0AA38X708"/>
<dbReference type="PRINTS" id="PR00412">
    <property type="entry name" value="EPOXHYDRLASE"/>
</dbReference>
<proteinExistence type="predicted"/>
<dbReference type="SUPFAM" id="SSF53474">
    <property type="entry name" value="alpha/beta-Hydrolases"/>
    <property type="match status" value="1"/>
</dbReference>
<evidence type="ECO:0000313" key="3">
    <source>
        <dbReference type="Proteomes" id="UP001172673"/>
    </source>
</evidence>